<dbReference type="PANTHER" id="PTHR43685:SF2">
    <property type="entry name" value="GLYCOSYLTRANSFERASE 2-LIKE DOMAIN-CONTAINING PROTEIN"/>
    <property type="match status" value="1"/>
</dbReference>
<dbReference type="AlphaFoldDB" id="A0A2A6LNK4"/>
<dbReference type="PANTHER" id="PTHR43685">
    <property type="entry name" value="GLYCOSYLTRANSFERASE"/>
    <property type="match status" value="1"/>
</dbReference>
<evidence type="ECO:0000313" key="3">
    <source>
        <dbReference type="Proteomes" id="UP000220353"/>
    </source>
</evidence>
<feature type="domain" description="Glycosyltransferase 2-like" evidence="1">
    <location>
        <begin position="370"/>
        <end position="480"/>
    </location>
</feature>
<name>A0A2A6LNK4_RHIFR</name>
<dbReference type="EMBL" id="NWTC01000058">
    <property type="protein sequence ID" value="PDT43826.1"/>
    <property type="molecule type" value="Genomic_DNA"/>
</dbReference>
<dbReference type="SUPFAM" id="SSF53335">
    <property type="entry name" value="S-adenosyl-L-methionine-dependent methyltransferases"/>
    <property type="match status" value="1"/>
</dbReference>
<dbReference type="Gene3D" id="3.90.550.10">
    <property type="entry name" value="Spore Coat Polysaccharide Biosynthesis Protein SpsA, Chain A"/>
    <property type="match status" value="2"/>
</dbReference>
<gene>
    <name evidence="2" type="ORF">CO661_32835</name>
</gene>
<protein>
    <recommendedName>
        <fullName evidence="1">Glycosyltransferase 2-like domain-containing protein</fullName>
    </recommendedName>
</protein>
<evidence type="ECO:0000313" key="2">
    <source>
        <dbReference type="EMBL" id="PDT43826.1"/>
    </source>
</evidence>
<dbReference type="Pfam" id="PF00535">
    <property type="entry name" value="Glycos_transf_2"/>
    <property type="match status" value="2"/>
</dbReference>
<dbReference type="CDD" id="cd04186">
    <property type="entry name" value="GT_2_like_c"/>
    <property type="match status" value="1"/>
</dbReference>
<dbReference type="InterPro" id="IPR001173">
    <property type="entry name" value="Glyco_trans_2-like"/>
</dbReference>
<dbReference type="Pfam" id="PF13578">
    <property type="entry name" value="Methyltransf_24"/>
    <property type="match status" value="1"/>
</dbReference>
<sequence length="910" mass="102967">MKRRVIKMATRASDMHLLNVPLSQPHFFDPHSAWLRHGPFGMWLVHALRPRRIVELGTHYGFSYFCFCQAVAAGDLATECFAVDTWQGDEHAGFYGEEIYHRVMAHNQHYVRFSRLLRKTFAEALDDIEDSSVDLLHVDGRHFYHDVKADFENWIPKLSPRSVVLFHDTEVREHGFGVWQYWAELAAIRPSLNFPYQHGLGMLFWGKEIAEGLAPLARMLTDTERLNWPVEYFALAGESYVRDATQRGVIKRLELAEATIEERKAETVLVQQMLQEARRRPLKQLKRKLVFNMLRAAAKASPPLPSRTAERFRRSAAKRDPMRDDLQQTLSGQGFMTYEAVVRGWGKQRQALAGRLSELVRRLQNGPLISVVVPVYNPDPALLVEMIESVRAQSYANWELCLADDCSTDPEVGRVLRNYAAQDPRVRVVFREANGHMSQASNSAIEIARGAYIALLDHDDLLDPDALVLVVQVIDAHPDAKIIYTDEDKIVEGGTRCDAHFKPDWNRDLLYGINYISHLGVFDAALVREVGAFREGFEGAQDYDMLLRCIERVQDRQIHHIAKVLYSWRATPGSAAASNRAKPYANEAGRRALEEHLARTTGKSIPVVLGPIPFSYRALWPMEGTPLVSIIIPTRDHLNVLRATVESILGRTMYGNFELIVVDNGSVEADTLEWFGQIEGSDRRVRVLRDARPFNYSALNNAAVAQSRGEIVALVNNDVEVIAPDWLSEMVALAQRPGVGCVGAKLYYPDGRIQHAGVVIGLGGVAGHGHLLYPGEHAGYFCRLKLRQNYSAVTAACLVIKREIFDAVGGLNESELTVAFSDIDLCLKVRAAGYNNVWTPWAELYHHESASRGHEDTPEKRARFRREVDYMKRRWKTHDFADPAYNPNLALERNDFVLSSPRWCISTKLT</sequence>
<dbReference type="CDD" id="cd04184">
    <property type="entry name" value="GT2_RfbC_Mx_like"/>
    <property type="match status" value="1"/>
</dbReference>
<dbReference type="SUPFAM" id="SSF53448">
    <property type="entry name" value="Nucleotide-diphospho-sugar transferases"/>
    <property type="match status" value="2"/>
</dbReference>
<evidence type="ECO:0000259" key="1">
    <source>
        <dbReference type="Pfam" id="PF00535"/>
    </source>
</evidence>
<comment type="caution">
    <text evidence="2">The sequence shown here is derived from an EMBL/GenBank/DDBJ whole genome shotgun (WGS) entry which is preliminary data.</text>
</comment>
<proteinExistence type="predicted"/>
<feature type="domain" description="Glycosyltransferase 2-like" evidence="1">
    <location>
        <begin position="629"/>
        <end position="806"/>
    </location>
</feature>
<reference evidence="2 3" key="1">
    <citation type="submission" date="2017-09" db="EMBL/GenBank/DDBJ databases">
        <title>Comparative genomics of rhizobia isolated from Phaseolus vulgaris in China.</title>
        <authorList>
            <person name="Tong W."/>
        </authorList>
    </citation>
    <scope>NUCLEOTIDE SEQUENCE [LARGE SCALE GENOMIC DNA]</scope>
    <source>
        <strain evidence="2 3">PCH1</strain>
    </source>
</reference>
<dbReference type="InterPro" id="IPR029044">
    <property type="entry name" value="Nucleotide-diphossugar_trans"/>
</dbReference>
<organism evidence="2 3">
    <name type="scientific">Rhizobium fredii</name>
    <name type="common">Sinorhizobium fredii</name>
    <dbReference type="NCBI Taxonomy" id="380"/>
    <lineage>
        <taxon>Bacteria</taxon>
        <taxon>Pseudomonadati</taxon>
        <taxon>Pseudomonadota</taxon>
        <taxon>Alphaproteobacteria</taxon>
        <taxon>Hyphomicrobiales</taxon>
        <taxon>Rhizobiaceae</taxon>
        <taxon>Sinorhizobium/Ensifer group</taxon>
        <taxon>Sinorhizobium</taxon>
    </lineage>
</organism>
<accession>A0A2A6LNK4</accession>
<dbReference type="InterPro" id="IPR029063">
    <property type="entry name" value="SAM-dependent_MTases_sf"/>
</dbReference>
<dbReference type="GO" id="GO:0044010">
    <property type="term" value="P:single-species biofilm formation"/>
    <property type="evidence" value="ECO:0007669"/>
    <property type="project" value="TreeGrafter"/>
</dbReference>
<dbReference type="Gene3D" id="3.40.50.150">
    <property type="entry name" value="Vaccinia Virus protein VP39"/>
    <property type="match status" value="1"/>
</dbReference>
<dbReference type="Proteomes" id="UP000220353">
    <property type="component" value="Unassembled WGS sequence"/>
</dbReference>
<dbReference type="InterPro" id="IPR050834">
    <property type="entry name" value="Glycosyltransf_2"/>
</dbReference>